<organism evidence="1 2">
    <name type="scientific">Camellia sinensis</name>
    <name type="common">Tea plant</name>
    <name type="synonym">Thea sinensis</name>
    <dbReference type="NCBI Taxonomy" id="4442"/>
    <lineage>
        <taxon>Eukaryota</taxon>
        <taxon>Viridiplantae</taxon>
        <taxon>Streptophyta</taxon>
        <taxon>Embryophyta</taxon>
        <taxon>Tracheophyta</taxon>
        <taxon>Spermatophyta</taxon>
        <taxon>Magnoliopsida</taxon>
        <taxon>eudicotyledons</taxon>
        <taxon>Gunneridae</taxon>
        <taxon>Pentapetalae</taxon>
        <taxon>asterids</taxon>
        <taxon>Ericales</taxon>
        <taxon>Theaceae</taxon>
        <taxon>Camellia</taxon>
    </lineage>
</organism>
<gene>
    <name evidence="1" type="ORF">HYC85_023140</name>
</gene>
<dbReference type="AlphaFoldDB" id="A0A7J7GG19"/>
<comment type="caution">
    <text evidence="1">The sequence shown here is derived from an EMBL/GenBank/DDBJ whole genome shotgun (WGS) entry which is preliminary data.</text>
</comment>
<proteinExistence type="predicted"/>
<dbReference type="EMBL" id="JACBKZ010000011">
    <property type="protein sequence ID" value="KAF5938881.1"/>
    <property type="molecule type" value="Genomic_DNA"/>
</dbReference>
<name>A0A7J7GG19_CAMSI</name>
<dbReference type="Proteomes" id="UP000593564">
    <property type="component" value="Unassembled WGS sequence"/>
</dbReference>
<dbReference type="CDD" id="cd06464">
    <property type="entry name" value="ACD_sHsps-like"/>
    <property type="match status" value="1"/>
</dbReference>
<evidence type="ECO:0008006" key="3">
    <source>
        <dbReference type="Google" id="ProtNLM"/>
    </source>
</evidence>
<evidence type="ECO:0000313" key="2">
    <source>
        <dbReference type="Proteomes" id="UP000593564"/>
    </source>
</evidence>
<reference evidence="2" key="1">
    <citation type="journal article" date="2020" name="Nat. Commun.">
        <title>Genome assembly of wild tea tree DASZ reveals pedigree and selection history of tea varieties.</title>
        <authorList>
            <person name="Zhang W."/>
            <person name="Zhang Y."/>
            <person name="Qiu H."/>
            <person name="Guo Y."/>
            <person name="Wan H."/>
            <person name="Zhang X."/>
            <person name="Scossa F."/>
            <person name="Alseekh S."/>
            <person name="Zhang Q."/>
            <person name="Wang P."/>
            <person name="Xu L."/>
            <person name="Schmidt M.H."/>
            <person name="Jia X."/>
            <person name="Li D."/>
            <person name="Zhu A."/>
            <person name="Guo F."/>
            <person name="Chen W."/>
            <person name="Ni D."/>
            <person name="Usadel B."/>
            <person name="Fernie A.R."/>
            <person name="Wen W."/>
        </authorList>
    </citation>
    <scope>NUCLEOTIDE SEQUENCE [LARGE SCALE GENOMIC DNA]</scope>
    <source>
        <strain evidence="2">cv. G240</strain>
    </source>
</reference>
<accession>A0A7J7GG19</accession>
<evidence type="ECO:0000313" key="1">
    <source>
        <dbReference type="EMBL" id="KAF5938881.1"/>
    </source>
</evidence>
<reference evidence="1 2" key="2">
    <citation type="submission" date="2020-07" db="EMBL/GenBank/DDBJ databases">
        <title>Genome assembly of wild tea tree DASZ reveals pedigree and selection history of tea varieties.</title>
        <authorList>
            <person name="Zhang W."/>
        </authorList>
    </citation>
    <scope>NUCLEOTIDE SEQUENCE [LARGE SCALE GENOMIC DNA]</scope>
    <source>
        <strain evidence="2">cv. G240</strain>
        <tissue evidence="1">Leaf</tissue>
    </source>
</reference>
<keyword evidence="2" id="KW-1185">Reference proteome</keyword>
<protein>
    <recommendedName>
        <fullName evidence="3">SHSP domain-containing protein</fullName>
    </recommendedName>
</protein>
<sequence length="59" mass="6847">MAATHADVKEYPNSYLFIIDMPGLKSGGEDLDSWPRFWRTCPRGFVTMNKSKLMTSEYR</sequence>